<name>A0A0K2VME6_MESPL</name>
<evidence type="ECO:0000256" key="1">
    <source>
        <dbReference type="SAM" id="MobiDB-lite"/>
    </source>
</evidence>
<dbReference type="EMBL" id="CCND01000001">
    <property type="protein sequence ID" value="CDX48828.1"/>
    <property type="molecule type" value="Genomic_DNA"/>
</dbReference>
<evidence type="ECO:0000313" key="2">
    <source>
        <dbReference type="EMBL" id="CDX48828.1"/>
    </source>
</evidence>
<sequence length="64" mass="7130">MRGRWPAGQRGSSHVDRQRRLPPQKRGVLCAVTPSVAFGDISPSRGESFLCRRESFRPSGTSFL</sequence>
<proteinExistence type="predicted"/>
<accession>A0A0K2VME6</accession>
<reference evidence="3" key="1">
    <citation type="submission" date="2014-08" db="EMBL/GenBank/DDBJ databases">
        <authorList>
            <person name="Edwards T."/>
        </authorList>
    </citation>
    <scope>NUCLEOTIDE SEQUENCE [LARGE SCALE GENOMIC DNA]</scope>
</reference>
<organism evidence="2 3">
    <name type="scientific">Mesorhizobium plurifarium</name>
    <dbReference type="NCBI Taxonomy" id="69974"/>
    <lineage>
        <taxon>Bacteria</taxon>
        <taxon>Pseudomonadati</taxon>
        <taxon>Pseudomonadota</taxon>
        <taxon>Alphaproteobacteria</taxon>
        <taxon>Hyphomicrobiales</taxon>
        <taxon>Phyllobacteriaceae</taxon>
        <taxon>Mesorhizobium</taxon>
    </lineage>
</organism>
<evidence type="ECO:0000313" key="3">
    <source>
        <dbReference type="Proteomes" id="UP000182888"/>
    </source>
</evidence>
<dbReference type="Proteomes" id="UP000182888">
    <property type="component" value="Unassembled WGS sequence"/>
</dbReference>
<gene>
    <name evidence="2" type="ORF">MPL1032_10075</name>
</gene>
<protein>
    <submittedName>
        <fullName evidence="2">Uncharacterized protein</fullName>
    </submittedName>
</protein>
<dbReference type="AlphaFoldDB" id="A0A0K2VME6"/>
<feature type="region of interest" description="Disordered" evidence="1">
    <location>
        <begin position="1"/>
        <end position="22"/>
    </location>
</feature>